<dbReference type="AlphaFoldDB" id="A0A6B8VNF0"/>
<reference evidence="3" key="1">
    <citation type="submission" date="2019-11" db="EMBL/GenBank/DDBJ databases">
        <title>Complete genome sequence of Corynebacterium kalinowskii 1959, a novel Corynebacterium species isolated from soil of a small paddock in Vilsendorf, Germany.</title>
        <authorList>
            <person name="Schaffert L."/>
            <person name="Ruwe M."/>
            <person name="Milse J."/>
            <person name="Hanuschka K."/>
            <person name="Ortseifen V."/>
            <person name="Droste J."/>
            <person name="Brandt D."/>
            <person name="Schlueter L."/>
            <person name="Kutter Y."/>
            <person name="Vinke S."/>
            <person name="Viehoefer P."/>
            <person name="Jacob L."/>
            <person name="Luebke N.-C."/>
            <person name="Schulte-Berndt E."/>
            <person name="Hain C."/>
            <person name="Linder M."/>
            <person name="Schmidt P."/>
            <person name="Wollenschlaeger L."/>
            <person name="Luttermann T."/>
            <person name="Thieme E."/>
            <person name="Hassa J."/>
            <person name="Haak M."/>
            <person name="Wittchen M."/>
            <person name="Mentz A."/>
            <person name="Persicke M."/>
            <person name="Busche T."/>
            <person name="Ruckert C."/>
        </authorList>
    </citation>
    <scope>NUCLEOTIDE SEQUENCE [LARGE SCALE GENOMIC DNA]</scope>
    <source>
        <strain evidence="3">1959</strain>
    </source>
</reference>
<dbReference type="Proteomes" id="UP000427071">
    <property type="component" value="Chromosome"/>
</dbReference>
<evidence type="ECO:0000313" key="3">
    <source>
        <dbReference type="Proteomes" id="UP000427071"/>
    </source>
</evidence>
<name>A0A6B8VNF0_9CORY</name>
<organism evidence="2 3">
    <name type="scientific">Corynebacterium kalinowskii</name>
    <dbReference type="NCBI Taxonomy" id="2675216"/>
    <lineage>
        <taxon>Bacteria</taxon>
        <taxon>Bacillati</taxon>
        <taxon>Actinomycetota</taxon>
        <taxon>Actinomycetes</taxon>
        <taxon>Mycobacteriales</taxon>
        <taxon>Corynebacteriaceae</taxon>
        <taxon>Corynebacterium</taxon>
    </lineage>
</organism>
<dbReference type="Pfam" id="PF14013">
    <property type="entry name" value="MT0933_antitox"/>
    <property type="match status" value="1"/>
</dbReference>
<evidence type="ECO:0000313" key="2">
    <source>
        <dbReference type="EMBL" id="QGU01057.1"/>
    </source>
</evidence>
<protein>
    <submittedName>
        <fullName evidence="2">Antitoxin</fullName>
    </submittedName>
</protein>
<dbReference type="KEGG" id="ckw:CKALI_00780"/>
<dbReference type="InterPro" id="IPR028037">
    <property type="entry name" value="Antitoxin_Rv0909/MT0933"/>
</dbReference>
<feature type="region of interest" description="Disordered" evidence="1">
    <location>
        <begin position="50"/>
        <end position="96"/>
    </location>
</feature>
<proteinExistence type="predicted"/>
<feature type="compositionally biased region" description="Low complexity" evidence="1">
    <location>
        <begin position="57"/>
        <end position="74"/>
    </location>
</feature>
<accession>A0A6B8VNF0</accession>
<keyword evidence="3" id="KW-1185">Reference proteome</keyword>
<gene>
    <name evidence="2" type="ORF">CKALI_00780</name>
</gene>
<dbReference type="RefSeq" id="WP_156191494.1">
    <property type="nucleotide sequence ID" value="NZ_CP046452.1"/>
</dbReference>
<sequence length="96" mass="10187">MSIFDKAKDFAEKNPDQVDGLIEKAGDLIDAKTEGKFADKVNQAQELAKDKLRGEKAGAPAEAPTEAPAPGEAPVMDETPVENPVDEPNVTPAPEM</sequence>
<evidence type="ECO:0000256" key="1">
    <source>
        <dbReference type="SAM" id="MobiDB-lite"/>
    </source>
</evidence>
<dbReference type="EMBL" id="CP046452">
    <property type="protein sequence ID" value="QGU01057.1"/>
    <property type="molecule type" value="Genomic_DNA"/>
</dbReference>